<evidence type="ECO:0000256" key="15">
    <source>
        <dbReference type="ARBA" id="ARBA00023303"/>
    </source>
</evidence>
<keyword evidence="5" id="KW-0812">Transmembrane</keyword>
<feature type="chain" id="PRO_5044754250" description="VWFA domain-containing protein" evidence="16">
    <location>
        <begin position="22"/>
        <end position="1208"/>
    </location>
</feature>
<dbReference type="PANTHER" id="PTHR10166">
    <property type="entry name" value="VOLTAGE-DEPENDENT CALCIUM CHANNEL SUBUNIT ALPHA-2/DELTA-RELATED"/>
    <property type="match status" value="1"/>
</dbReference>
<dbReference type="GO" id="GO:0034702">
    <property type="term" value="C:monoatomic ion channel complex"/>
    <property type="evidence" value="ECO:0007669"/>
    <property type="project" value="UniProtKB-KW"/>
</dbReference>
<dbReference type="Gene3D" id="3.30.450.20">
    <property type="entry name" value="PAS domain"/>
    <property type="match status" value="1"/>
</dbReference>
<reference evidence="18 19" key="1">
    <citation type="submission" date="2024-05" db="EMBL/GenBank/DDBJ databases">
        <title>Genetic variation in Jamaican populations of the coffee berry borer (Hypothenemus hampei).</title>
        <authorList>
            <person name="Errbii M."/>
            <person name="Myrie A."/>
        </authorList>
    </citation>
    <scope>NUCLEOTIDE SEQUENCE [LARGE SCALE GENOMIC DNA]</scope>
    <source>
        <strain evidence="18">JA-Hopewell-2020-01-JO</strain>
        <tissue evidence="18">Whole body</tissue>
    </source>
</reference>
<dbReference type="InterPro" id="IPR013608">
    <property type="entry name" value="VWA_N"/>
</dbReference>
<evidence type="ECO:0000256" key="10">
    <source>
        <dbReference type="ARBA" id="ARBA00022989"/>
    </source>
</evidence>
<dbReference type="InterPro" id="IPR036465">
    <property type="entry name" value="vWFA_dom_sf"/>
</dbReference>
<dbReference type="GO" id="GO:0046872">
    <property type="term" value="F:metal ion binding"/>
    <property type="evidence" value="ECO:0007669"/>
    <property type="project" value="UniProtKB-KW"/>
</dbReference>
<dbReference type="FunFam" id="3.30.450.20:FF:000057">
    <property type="entry name" value="Voltage-dependent calcium channel subunit alpha-2/delta-4"/>
    <property type="match status" value="1"/>
</dbReference>
<evidence type="ECO:0000256" key="11">
    <source>
        <dbReference type="ARBA" id="ARBA00023065"/>
    </source>
</evidence>
<evidence type="ECO:0000256" key="6">
    <source>
        <dbReference type="ARBA" id="ARBA00022723"/>
    </source>
</evidence>
<keyword evidence="8" id="KW-0106">Calcium</keyword>
<dbReference type="PROSITE" id="PS50234">
    <property type="entry name" value="VWFA"/>
    <property type="match status" value="1"/>
</dbReference>
<keyword evidence="2" id="KW-0813">Transport</keyword>
<dbReference type="Pfam" id="PF08473">
    <property type="entry name" value="VGCC_alpha2"/>
    <property type="match status" value="1"/>
</dbReference>
<dbReference type="FunFam" id="3.40.50.410:FF:000095">
    <property type="entry name" value="Dihydropyridine-sensitive l-type calcium channel"/>
    <property type="match status" value="1"/>
</dbReference>
<dbReference type="Proteomes" id="UP001566132">
    <property type="component" value="Unassembled WGS sequence"/>
</dbReference>
<evidence type="ECO:0000313" key="18">
    <source>
        <dbReference type="EMBL" id="KAL1493158.1"/>
    </source>
</evidence>
<dbReference type="PANTHER" id="PTHR10166:SF31">
    <property type="entry name" value="CA[2+] CHANNEL MUSCLE-SPECIFIC ALPHA2_DELTA SUBUNIT, ISOFORM A"/>
    <property type="match status" value="1"/>
</dbReference>
<keyword evidence="19" id="KW-1185">Reference proteome</keyword>
<dbReference type="SUPFAM" id="SSF53300">
    <property type="entry name" value="vWA-like"/>
    <property type="match status" value="1"/>
</dbReference>
<keyword evidence="14" id="KW-0325">Glycoprotein</keyword>
<evidence type="ECO:0000256" key="7">
    <source>
        <dbReference type="ARBA" id="ARBA00022729"/>
    </source>
</evidence>
<evidence type="ECO:0000259" key="17">
    <source>
        <dbReference type="PROSITE" id="PS50234"/>
    </source>
</evidence>
<sequence length="1208" mass="140032">MYFFNIIIIFLFLVETPIIHVQCTLQGEEVAKWANAIGDELWMLGKEVTKISEIEQSYAFLNAKVGQVDPKTLLSEIKDDILRMMDRKMDAIRCIQQEAETRAEEFNYDQKKNFSYYNSRWSEIANVSNCISNETNSNQTDEIDEIDSKFIKASRSRYSVLQLNNDTHFYNLPVNTTHSSVYVPTNVYDIEDKASEAIQWSEALDKVFAQNYKSDPALSWQYFGSSSGIMRHYPAMRWIDKKNGEIKPNLFDCRIRTWFIEAATCTKDVVILIDNSGSMNGMGKHIGSLTAYSILDTFSNNDYVNVLNYSETTEYIIPCFTNQLIQATKENIRVFKEAIDKLEPNGKTQLRPALKTAFQLLNDYRVKRKCDNENSTDCNQAIMVLTDGVNANYSDIIMEYNYLYGGKSIPVRIFTYLIGKEVTNVEEIKWMSCANRGFYTHVQTLEQVTASVLQYIYVIARPLVLQAEDHPVSWTHAYADITYDDMTDTTINEPYRLLTSAAIPCFDRKINKMNDTRTAELLGVAGTDVPIEEFMKLTRPYKVGVNGYAFIVSNNGYVLMHPALRPVFKGIQKENYNSIDLTEVEQHIGDVEPRKMSETVRELRSALVNGLEGSFDNIVLKYHYDDTRRISEELYDYYYTHLTDTPFSLGLAIPNRYGKYSLNVGDEIGKYNFTGENLTLFFTGKWKIHPKWVYCRYHYLEGHEYATPEEELIHFLGKMYNKSEFKWKPQYESLESEDITKIECGRKTLGDDDYYCDEQLVQRLIFDARNTWEAFKENWTFQSDLEQKFFDRNTLRFVATMSGLTRWGYLYEDPSKSRTTKEKEFGDFHPRAIDEKWYKSAVLQHRYDTESFVYSVPLTSKDSTVSSDVLVTASYAIFVKDAGIEAPGSVVGFQFSQSRLQSRVEEISSRLSNQCSDCDKCGENLICYIIDNSGYILVSQNNDTGKFFGEIEGDIMESMLDNKIFSMKTIYDYQALCKWENINNKTNSATSRYTPLDYVTATIQWVLLRIFYILSKISVFEIINPFVTFAEELSISIEDMSNSTEGIADEMNKKNKTDENEDPANEYFPCENKITLFILEQSLFIKDNFHGELWTTEERKYYIKRIPNSNLVFVAVDEVEPMRKPRYSTEPKRISPEKQTPIWYSNDDLNNTLLPCQKLYLNSLPRRRLTGCYNDHYLEHEIEACGLGTVVKSSFLMALYFIFCILWL</sequence>
<proteinExistence type="predicted"/>
<dbReference type="SMART" id="SM00327">
    <property type="entry name" value="VWA"/>
    <property type="match status" value="1"/>
</dbReference>
<organism evidence="18 19">
    <name type="scientific">Hypothenemus hampei</name>
    <name type="common">Coffee berry borer</name>
    <dbReference type="NCBI Taxonomy" id="57062"/>
    <lineage>
        <taxon>Eukaryota</taxon>
        <taxon>Metazoa</taxon>
        <taxon>Ecdysozoa</taxon>
        <taxon>Arthropoda</taxon>
        <taxon>Hexapoda</taxon>
        <taxon>Insecta</taxon>
        <taxon>Pterygota</taxon>
        <taxon>Neoptera</taxon>
        <taxon>Endopterygota</taxon>
        <taxon>Coleoptera</taxon>
        <taxon>Polyphaga</taxon>
        <taxon>Cucujiformia</taxon>
        <taxon>Curculionidae</taxon>
        <taxon>Scolytinae</taxon>
        <taxon>Hypothenemus</taxon>
    </lineage>
</organism>
<keyword evidence="15" id="KW-0407">Ion channel</keyword>
<dbReference type="InterPro" id="IPR002035">
    <property type="entry name" value="VWF_A"/>
</dbReference>
<keyword evidence="6" id="KW-0479">Metal-binding</keyword>
<dbReference type="CDD" id="cd18774">
    <property type="entry name" value="PDC2_HK_sensor"/>
    <property type="match status" value="1"/>
</dbReference>
<keyword evidence="7 16" id="KW-0732">Signal</keyword>
<evidence type="ECO:0000256" key="3">
    <source>
        <dbReference type="ARBA" id="ARBA00022568"/>
    </source>
</evidence>
<dbReference type="GO" id="GO:0005262">
    <property type="term" value="F:calcium channel activity"/>
    <property type="evidence" value="ECO:0007669"/>
    <property type="project" value="UniProtKB-KW"/>
</dbReference>
<feature type="domain" description="VWFA" evidence="17">
    <location>
        <begin position="268"/>
        <end position="463"/>
    </location>
</feature>
<evidence type="ECO:0000313" key="19">
    <source>
        <dbReference type="Proteomes" id="UP001566132"/>
    </source>
</evidence>
<evidence type="ECO:0000256" key="16">
    <source>
        <dbReference type="SAM" id="SignalP"/>
    </source>
</evidence>
<feature type="signal peptide" evidence="16">
    <location>
        <begin position="1"/>
        <end position="21"/>
    </location>
</feature>
<keyword evidence="13" id="KW-1015">Disulfide bond</keyword>
<comment type="subcellular location">
    <subcellularLocation>
        <location evidence="1">Membrane</location>
        <topology evidence="1">Single-pass type I membrane protein</topology>
    </subcellularLocation>
</comment>
<keyword evidence="12" id="KW-0472">Membrane</keyword>
<dbReference type="InterPro" id="IPR051173">
    <property type="entry name" value="Ca_channel_alpha-2/delta"/>
</dbReference>
<evidence type="ECO:0000256" key="2">
    <source>
        <dbReference type="ARBA" id="ARBA00022448"/>
    </source>
</evidence>
<evidence type="ECO:0000256" key="14">
    <source>
        <dbReference type="ARBA" id="ARBA00023180"/>
    </source>
</evidence>
<keyword evidence="11" id="KW-0406">Ion transport</keyword>
<evidence type="ECO:0000256" key="4">
    <source>
        <dbReference type="ARBA" id="ARBA00022673"/>
    </source>
</evidence>
<dbReference type="Pfam" id="PF13519">
    <property type="entry name" value="VWA_2"/>
    <property type="match status" value="1"/>
</dbReference>
<dbReference type="Gene3D" id="3.40.50.410">
    <property type="entry name" value="von Willebrand factor, type A domain"/>
    <property type="match status" value="1"/>
</dbReference>
<keyword evidence="3" id="KW-0109">Calcium transport</keyword>
<dbReference type="Pfam" id="PF08399">
    <property type="entry name" value="VWA_N"/>
    <property type="match status" value="1"/>
</dbReference>
<keyword evidence="9" id="KW-0851">Voltage-gated channel</keyword>
<protein>
    <recommendedName>
        <fullName evidence="17">VWFA domain-containing protein</fullName>
    </recommendedName>
</protein>
<dbReference type="EMBL" id="JBDJPC010000008">
    <property type="protein sequence ID" value="KAL1493158.1"/>
    <property type="molecule type" value="Genomic_DNA"/>
</dbReference>
<evidence type="ECO:0000256" key="5">
    <source>
        <dbReference type="ARBA" id="ARBA00022692"/>
    </source>
</evidence>
<name>A0ABD1EEU8_HYPHA</name>
<dbReference type="InterPro" id="IPR013680">
    <property type="entry name" value="VDCC_a2/dsu"/>
</dbReference>
<keyword evidence="4" id="KW-0107">Calcium channel</keyword>
<evidence type="ECO:0000256" key="1">
    <source>
        <dbReference type="ARBA" id="ARBA00004479"/>
    </source>
</evidence>
<comment type="caution">
    <text evidence="18">The sequence shown here is derived from an EMBL/GenBank/DDBJ whole genome shotgun (WGS) entry which is preliminary data.</text>
</comment>
<evidence type="ECO:0000256" key="9">
    <source>
        <dbReference type="ARBA" id="ARBA00022882"/>
    </source>
</evidence>
<gene>
    <name evidence="18" type="ORF">ABEB36_011269</name>
</gene>
<evidence type="ECO:0000256" key="12">
    <source>
        <dbReference type="ARBA" id="ARBA00023136"/>
    </source>
</evidence>
<keyword evidence="10" id="KW-1133">Transmembrane helix</keyword>
<evidence type="ECO:0000256" key="8">
    <source>
        <dbReference type="ARBA" id="ARBA00022837"/>
    </source>
</evidence>
<evidence type="ECO:0000256" key="13">
    <source>
        <dbReference type="ARBA" id="ARBA00023157"/>
    </source>
</evidence>
<accession>A0ABD1EEU8</accession>
<dbReference type="AlphaFoldDB" id="A0ABD1EEU8"/>